<organism evidence="8 9">
    <name type="scientific">Litchfieldia salsa</name>
    <dbReference type="NCBI Taxonomy" id="930152"/>
    <lineage>
        <taxon>Bacteria</taxon>
        <taxon>Bacillati</taxon>
        <taxon>Bacillota</taxon>
        <taxon>Bacilli</taxon>
        <taxon>Bacillales</taxon>
        <taxon>Bacillaceae</taxon>
        <taxon>Litchfieldia</taxon>
    </lineage>
</organism>
<dbReference type="PANTHER" id="PTHR11739:SF4">
    <property type="entry name" value="CITRATE SYNTHASE, PEROXISOMAL"/>
    <property type="match status" value="1"/>
</dbReference>
<gene>
    <name evidence="8" type="ORF">SAMN05216565_101209</name>
</gene>
<keyword evidence="9" id="KW-1185">Reference proteome</keyword>
<dbReference type="InterPro" id="IPR016143">
    <property type="entry name" value="Citrate_synth-like_sm_a-sub"/>
</dbReference>
<dbReference type="InterPro" id="IPR016142">
    <property type="entry name" value="Citrate_synth-like_lrg_a-sub"/>
</dbReference>
<accession>A0A1H0P8X0</accession>
<dbReference type="GO" id="GO:0006099">
    <property type="term" value="P:tricarboxylic acid cycle"/>
    <property type="evidence" value="ECO:0007669"/>
    <property type="project" value="UniProtKB-UniPathway"/>
</dbReference>
<dbReference type="EMBL" id="FNJU01000001">
    <property type="protein sequence ID" value="SDP01411.1"/>
    <property type="molecule type" value="Genomic_DNA"/>
</dbReference>
<feature type="active site" evidence="6">
    <location>
        <position position="308"/>
    </location>
</feature>
<name>A0A1H0P8X0_9BACI</name>
<dbReference type="GO" id="GO:0036440">
    <property type="term" value="F:citrate synthase activity"/>
    <property type="evidence" value="ECO:0007669"/>
    <property type="project" value="UniProtKB-EC"/>
</dbReference>
<evidence type="ECO:0000256" key="5">
    <source>
        <dbReference type="PIRNR" id="PIRNR001369"/>
    </source>
</evidence>
<evidence type="ECO:0000313" key="8">
    <source>
        <dbReference type="EMBL" id="SDP01411.1"/>
    </source>
</evidence>
<dbReference type="InterPro" id="IPR019810">
    <property type="entry name" value="Citrate_synthase_AS"/>
</dbReference>
<dbReference type="InterPro" id="IPR036969">
    <property type="entry name" value="Citrate_synthase_sf"/>
</dbReference>
<evidence type="ECO:0000256" key="1">
    <source>
        <dbReference type="ARBA" id="ARBA00005163"/>
    </source>
</evidence>
<dbReference type="GO" id="GO:0005829">
    <property type="term" value="C:cytosol"/>
    <property type="evidence" value="ECO:0007669"/>
    <property type="project" value="TreeGrafter"/>
</dbReference>
<dbReference type="OrthoDB" id="9800864at2"/>
<evidence type="ECO:0000256" key="6">
    <source>
        <dbReference type="PIRSR" id="PIRSR001369-1"/>
    </source>
</evidence>
<protein>
    <recommendedName>
        <fullName evidence="5">Citrate synthase</fullName>
    </recommendedName>
</protein>
<dbReference type="RefSeq" id="WP_090849276.1">
    <property type="nucleotide sequence ID" value="NZ_FNJU01000001.1"/>
</dbReference>
<comment type="similarity">
    <text evidence="2 5 7">Belongs to the citrate synthase family.</text>
</comment>
<dbReference type="AlphaFoldDB" id="A0A1H0P8X0"/>
<feature type="active site" evidence="6">
    <location>
        <position position="253"/>
    </location>
</feature>
<dbReference type="PROSITE" id="PS00480">
    <property type="entry name" value="CITRATE_SYNTHASE"/>
    <property type="match status" value="1"/>
</dbReference>
<dbReference type="UniPathway" id="UPA00223"/>
<keyword evidence="3 5" id="KW-0808">Transferase</keyword>
<comment type="pathway">
    <text evidence="1">Carbohydrate metabolism; tricarboxylic acid cycle.</text>
</comment>
<dbReference type="Gene3D" id="1.10.230.10">
    <property type="entry name" value="Cytochrome P450-Terp, domain 2"/>
    <property type="match status" value="1"/>
</dbReference>
<evidence type="ECO:0000256" key="3">
    <source>
        <dbReference type="ARBA" id="ARBA00022679"/>
    </source>
</evidence>
<reference evidence="9" key="1">
    <citation type="submission" date="2016-10" db="EMBL/GenBank/DDBJ databases">
        <authorList>
            <person name="Varghese N."/>
            <person name="Submissions S."/>
        </authorList>
    </citation>
    <scope>NUCLEOTIDE SEQUENCE [LARGE SCALE GENOMIC DNA]</scope>
    <source>
        <strain evidence="9">IBRC-M10078</strain>
    </source>
</reference>
<evidence type="ECO:0000256" key="4">
    <source>
        <dbReference type="ARBA" id="ARBA00049288"/>
    </source>
</evidence>
<dbReference type="PRINTS" id="PR00143">
    <property type="entry name" value="CITRTSNTHASE"/>
</dbReference>
<comment type="catalytic activity">
    <reaction evidence="4">
        <text>oxaloacetate + acetyl-CoA + H2O = citrate + CoA + H(+)</text>
        <dbReference type="Rhea" id="RHEA:16845"/>
        <dbReference type="ChEBI" id="CHEBI:15377"/>
        <dbReference type="ChEBI" id="CHEBI:15378"/>
        <dbReference type="ChEBI" id="CHEBI:16452"/>
        <dbReference type="ChEBI" id="CHEBI:16947"/>
        <dbReference type="ChEBI" id="CHEBI:57287"/>
        <dbReference type="ChEBI" id="CHEBI:57288"/>
        <dbReference type="EC" id="2.3.3.16"/>
    </reaction>
</comment>
<evidence type="ECO:0000313" key="9">
    <source>
        <dbReference type="Proteomes" id="UP000199159"/>
    </source>
</evidence>
<dbReference type="SUPFAM" id="SSF48256">
    <property type="entry name" value="Citrate synthase"/>
    <property type="match status" value="1"/>
</dbReference>
<dbReference type="PIRSF" id="PIRSF001369">
    <property type="entry name" value="Citrate_synth"/>
    <property type="match status" value="1"/>
</dbReference>
<evidence type="ECO:0000256" key="2">
    <source>
        <dbReference type="ARBA" id="ARBA00010566"/>
    </source>
</evidence>
<dbReference type="Gene3D" id="1.10.580.10">
    <property type="entry name" value="Citrate Synthase, domain 1"/>
    <property type="match status" value="1"/>
</dbReference>
<dbReference type="CDD" id="cd06109">
    <property type="entry name" value="BsCS-I_like"/>
    <property type="match status" value="1"/>
</dbReference>
<dbReference type="PANTHER" id="PTHR11739">
    <property type="entry name" value="CITRATE SYNTHASE"/>
    <property type="match status" value="1"/>
</dbReference>
<sequence>MFSKGLKGIIAAETMISQVDGENGELLYRGYEIKDLVKGKSFEEIAYLLWYGELPSSEQLDELKNTLIKNRYLPEHMIKILTTLPAEMDLMSVIRTCISAEGLQEYGWKPTVEQAIRLTSIIPIIISYRTRIVRGQEIITPSLELGHVANYLYMLEGKLPNAAHCEALEMYMILTLEHGMNASTFSARVTASTESEMISGITSAIGTMKGPLHGGAPAGVLAFLEEIDESEDSTIECIRKKIIKGERLMGFGHRVYKTLDPRAAALKAKLMELVGEDRWLDLAIEVEELSIKALEELKPGRSLYTNVEFYAAAIMKAIHFDPALFTPTFTASRVVGWSAHVLEQAEDNTIYRPESTYIGPKY</sequence>
<proteinExistence type="inferred from homology"/>
<dbReference type="STRING" id="930152.SAMN05216565_101209"/>
<dbReference type="Proteomes" id="UP000199159">
    <property type="component" value="Unassembled WGS sequence"/>
</dbReference>
<dbReference type="GO" id="GO:0005975">
    <property type="term" value="P:carbohydrate metabolic process"/>
    <property type="evidence" value="ECO:0007669"/>
    <property type="project" value="TreeGrafter"/>
</dbReference>
<evidence type="ECO:0000256" key="7">
    <source>
        <dbReference type="RuleBase" id="RU003406"/>
    </source>
</evidence>
<dbReference type="InterPro" id="IPR024176">
    <property type="entry name" value="Citrate_synthase_bac-typ"/>
</dbReference>
<dbReference type="Pfam" id="PF00285">
    <property type="entry name" value="Citrate_synt"/>
    <property type="match status" value="1"/>
</dbReference>
<dbReference type="InterPro" id="IPR002020">
    <property type="entry name" value="Citrate_synthase"/>
</dbReference>